<dbReference type="InterPro" id="IPR009057">
    <property type="entry name" value="Homeodomain-like_sf"/>
</dbReference>
<dbReference type="EMBL" id="BAAAQM010000021">
    <property type="protein sequence ID" value="GAA1975709.1"/>
    <property type="molecule type" value="Genomic_DNA"/>
</dbReference>
<dbReference type="Gene3D" id="1.10.357.10">
    <property type="entry name" value="Tetracycline Repressor, domain 2"/>
    <property type="match status" value="1"/>
</dbReference>
<keyword evidence="1 2" id="KW-0238">DNA-binding</keyword>
<feature type="domain" description="HTH tetR-type" evidence="3">
    <location>
        <begin position="6"/>
        <end position="66"/>
    </location>
</feature>
<dbReference type="InterPro" id="IPR001647">
    <property type="entry name" value="HTH_TetR"/>
</dbReference>
<proteinExistence type="predicted"/>
<evidence type="ECO:0000313" key="4">
    <source>
        <dbReference type="EMBL" id="GAA1975709.1"/>
    </source>
</evidence>
<evidence type="ECO:0000256" key="1">
    <source>
        <dbReference type="ARBA" id="ARBA00023125"/>
    </source>
</evidence>
<dbReference type="PRINTS" id="PR00455">
    <property type="entry name" value="HTHTETR"/>
</dbReference>
<comment type="caution">
    <text evidence="4">The sequence shown here is derived from an EMBL/GenBank/DDBJ whole genome shotgun (WGS) entry which is preliminary data.</text>
</comment>
<dbReference type="Pfam" id="PF17926">
    <property type="entry name" value="TetR_C_21"/>
    <property type="match status" value="1"/>
</dbReference>
<dbReference type="PROSITE" id="PS50977">
    <property type="entry name" value="HTH_TETR_2"/>
    <property type="match status" value="1"/>
</dbReference>
<evidence type="ECO:0000259" key="3">
    <source>
        <dbReference type="PROSITE" id="PS50977"/>
    </source>
</evidence>
<protein>
    <submittedName>
        <fullName evidence="4">TetR family transcriptional regulator</fullName>
    </submittedName>
</protein>
<dbReference type="PANTHER" id="PTHR30328:SF54">
    <property type="entry name" value="HTH-TYPE TRANSCRIPTIONAL REPRESSOR SCO4008"/>
    <property type="match status" value="1"/>
</dbReference>
<dbReference type="SUPFAM" id="SSF48498">
    <property type="entry name" value="Tetracyclin repressor-like, C-terminal domain"/>
    <property type="match status" value="1"/>
</dbReference>
<dbReference type="InterPro" id="IPR041467">
    <property type="entry name" value="Sco4008_C"/>
</dbReference>
<sequence>MAWDTEKTKRLLLDAAVEEFAASGFQGARVDRIAKSAGVNKERIYQYFGNKEQLFATVLDCQLKELAGAVPLTPEAAADLPEHVGRIYDYHVTHPHFARLLHWEALELGGDCELPAEEERTLHYLAKVDSILQAQQAGEVDPRLDARVLMLAVVHLAQMWSALPQVVKMLMSGSAADTPEARRAAVVALAAKMVAP</sequence>
<dbReference type="Pfam" id="PF00440">
    <property type="entry name" value="TetR_N"/>
    <property type="match status" value="1"/>
</dbReference>
<organism evidence="4 5">
    <name type="scientific">Catenulispora subtropica</name>
    <dbReference type="NCBI Taxonomy" id="450798"/>
    <lineage>
        <taxon>Bacteria</taxon>
        <taxon>Bacillati</taxon>
        <taxon>Actinomycetota</taxon>
        <taxon>Actinomycetes</taxon>
        <taxon>Catenulisporales</taxon>
        <taxon>Catenulisporaceae</taxon>
        <taxon>Catenulispora</taxon>
    </lineage>
</organism>
<dbReference type="RefSeq" id="WP_344658566.1">
    <property type="nucleotide sequence ID" value="NZ_BAAAQM010000021.1"/>
</dbReference>
<feature type="DNA-binding region" description="H-T-H motif" evidence="2">
    <location>
        <begin position="29"/>
        <end position="48"/>
    </location>
</feature>
<name>A0ABN2RVL8_9ACTN</name>
<reference evidence="4 5" key="1">
    <citation type="journal article" date="2019" name="Int. J. Syst. Evol. Microbiol.">
        <title>The Global Catalogue of Microorganisms (GCM) 10K type strain sequencing project: providing services to taxonomists for standard genome sequencing and annotation.</title>
        <authorList>
            <consortium name="The Broad Institute Genomics Platform"/>
            <consortium name="The Broad Institute Genome Sequencing Center for Infectious Disease"/>
            <person name="Wu L."/>
            <person name="Ma J."/>
        </authorList>
    </citation>
    <scope>NUCLEOTIDE SEQUENCE [LARGE SCALE GENOMIC DNA]</scope>
    <source>
        <strain evidence="4 5">JCM 16013</strain>
    </source>
</reference>
<keyword evidence="5" id="KW-1185">Reference proteome</keyword>
<dbReference type="InterPro" id="IPR050109">
    <property type="entry name" value="HTH-type_TetR-like_transc_reg"/>
</dbReference>
<accession>A0ABN2RVL8</accession>
<dbReference type="SUPFAM" id="SSF46689">
    <property type="entry name" value="Homeodomain-like"/>
    <property type="match status" value="1"/>
</dbReference>
<evidence type="ECO:0000256" key="2">
    <source>
        <dbReference type="PROSITE-ProRule" id="PRU00335"/>
    </source>
</evidence>
<dbReference type="PANTHER" id="PTHR30328">
    <property type="entry name" value="TRANSCRIPTIONAL REPRESSOR"/>
    <property type="match status" value="1"/>
</dbReference>
<gene>
    <name evidence="4" type="ORF">GCM10009838_39900</name>
</gene>
<evidence type="ECO:0000313" key="5">
    <source>
        <dbReference type="Proteomes" id="UP001499854"/>
    </source>
</evidence>
<dbReference type="Proteomes" id="UP001499854">
    <property type="component" value="Unassembled WGS sequence"/>
</dbReference>
<dbReference type="InterPro" id="IPR036271">
    <property type="entry name" value="Tet_transcr_reg_TetR-rel_C_sf"/>
</dbReference>